<dbReference type="RefSeq" id="WP_092987946.1">
    <property type="nucleotide sequence ID" value="NZ_FNFY01000033.1"/>
</dbReference>
<evidence type="ECO:0000256" key="7">
    <source>
        <dbReference type="SAM" id="Phobius"/>
    </source>
</evidence>
<dbReference type="Pfam" id="PF00420">
    <property type="entry name" value="Oxidored_q2"/>
    <property type="match status" value="1"/>
</dbReference>
<dbReference type="AlphaFoldDB" id="A0A1G9IGT6"/>
<sequence length="112" mass="12351">MEIVMSAVIGLLFAVAVYLMFSRNILRVLIGTLLLSHSVHLILLTMAGLQRGAPPLLFLEAGSYTDPLPQALILTAIVINFGITAFVSVLVYRTYQEHKSVDLYDMRGAKDE</sequence>
<protein>
    <submittedName>
        <fullName evidence="8">Multisubunit sodium/proton antiporter, MrpC subunit</fullName>
    </submittedName>
</protein>
<evidence type="ECO:0000313" key="8">
    <source>
        <dbReference type="EMBL" id="SDL24083.1"/>
    </source>
</evidence>
<evidence type="ECO:0000313" key="9">
    <source>
        <dbReference type="Proteomes" id="UP000199008"/>
    </source>
</evidence>
<dbReference type="STRING" id="576118.SAMN05216216_13314"/>
<dbReference type="InterPro" id="IPR050601">
    <property type="entry name" value="CPA3_antiporter_subunitC"/>
</dbReference>
<keyword evidence="4 7" id="KW-0812">Transmembrane</keyword>
<evidence type="ECO:0000256" key="6">
    <source>
        <dbReference type="ARBA" id="ARBA00023136"/>
    </source>
</evidence>
<dbReference type="GO" id="GO:0005886">
    <property type="term" value="C:plasma membrane"/>
    <property type="evidence" value="ECO:0007669"/>
    <property type="project" value="UniProtKB-SubCell"/>
</dbReference>
<keyword evidence="9" id="KW-1185">Reference proteome</keyword>
<organism evidence="8 9">
    <name type="scientific">Lacicoccus qingdaonensis</name>
    <dbReference type="NCBI Taxonomy" id="576118"/>
    <lineage>
        <taxon>Bacteria</taxon>
        <taxon>Bacillati</taxon>
        <taxon>Bacillota</taxon>
        <taxon>Bacilli</taxon>
        <taxon>Bacillales</taxon>
        <taxon>Salinicoccaceae</taxon>
        <taxon>Lacicoccus</taxon>
    </lineage>
</organism>
<evidence type="ECO:0000256" key="4">
    <source>
        <dbReference type="ARBA" id="ARBA00022692"/>
    </source>
</evidence>
<name>A0A1G9IGT6_9BACL</name>
<keyword evidence="3" id="KW-1003">Cell membrane</keyword>
<keyword evidence="6 7" id="KW-0472">Membrane</keyword>
<evidence type="ECO:0000256" key="3">
    <source>
        <dbReference type="ARBA" id="ARBA00022475"/>
    </source>
</evidence>
<proteinExistence type="inferred from homology"/>
<dbReference type="PANTHER" id="PTHR34583:SF2">
    <property type="entry name" value="ANTIPORTER SUBUNIT MNHC2-RELATED"/>
    <property type="match status" value="1"/>
</dbReference>
<dbReference type="InterPro" id="IPR039428">
    <property type="entry name" value="NUOK/Mnh_C1-like"/>
</dbReference>
<feature type="transmembrane region" description="Helical" evidence="7">
    <location>
        <begin position="69"/>
        <end position="92"/>
    </location>
</feature>
<dbReference type="OrthoDB" id="9799219at2"/>
<evidence type="ECO:0000256" key="1">
    <source>
        <dbReference type="ARBA" id="ARBA00004651"/>
    </source>
</evidence>
<comment type="subcellular location">
    <subcellularLocation>
        <location evidence="1">Cell membrane</location>
        <topology evidence="1">Multi-pass membrane protein</topology>
    </subcellularLocation>
</comment>
<evidence type="ECO:0000256" key="5">
    <source>
        <dbReference type="ARBA" id="ARBA00022989"/>
    </source>
</evidence>
<reference evidence="9" key="1">
    <citation type="submission" date="2016-10" db="EMBL/GenBank/DDBJ databases">
        <authorList>
            <person name="Varghese N."/>
            <person name="Submissions S."/>
        </authorList>
    </citation>
    <scope>NUCLEOTIDE SEQUENCE [LARGE SCALE GENOMIC DNA]</scope>
    <source>
        <strain evidence="9">CGMCC 1.8895</strain>
    </source>
</reference>
<dbReference type="NCBIfam" id="NF006372">
    <property type="entry name" value="PRK08600.1"/>
    <property type="match status" value="1"/>
</dbReference>
<dbReference type="EMBL" id="FNFY01000033">
    <property type="protein sequence ID" value="SDL24083.1"/>
    <property type="molecule type" value="Genomic_DNA"/>
</dbReference>
<accession>A0A1G9IGT6</accession>
<dbReference type="PANTHER" id="PTHR34583">
    <property type="entry name" value="ANTIPORTER SUBUNIT MNHC2-RELATED"/>
    <property type="match status" value="1"/>
</dbReference>
<dbReference type="Gene3D" id="1.10.287.3510">
    <property type="match status" value="1"/>
</dbReference>
<feature type="transmembrane region" description="Helical" evidence="7">
    <location>
        <begin position="28"/>
        <end position="49"/>
    </location>
</feature>
<comment type="similarity">
    <text evidence="2">Belongs to the CPA3 antiporters (TC 2.A.63) subunit C family.</text>
</comment>
<gene>
    <name evidence="8" type="ORF">SAMN05216216_13314</name>
</gene>
<keyword evidence="5 7" id="KW-1133">Transmembrane helix</keyword>
<evidence type="ECO:0000256" key="2">
    <source>
        <dbReference type="ARBA" id="ARBA00010388"/>
    </source>
</evidence>
<dbReference type="Proteomes" id="UP000199008">
    <property type="component" value="Unassembled WGS sequence"/>
</dbReference>
<feature type="transmembrane region" description="Helical" evidence="7">
    <location>
        <begin position="6"/>
        <end position="21"/>
    </location>
</feature>